<accession>A0A9W6JHS4</accession>
<dbReference type="Pfam" id="PF07690">
    <property type="entry name" value="MFS_1"/>
    <property type="match status" value="1"/>
</dbReference>
<feature type="transmembrane region" description="Helical" evidence="4">
    <location>
        <begin position="173"/>
        <end position="192"/>
    </location>
</feature>
<feature type="domain" description="Major facilitator superfamily (MFS) profile" evidence="5">
    <location>
        <begin position="19"/>
        <end position="398"/>
    </location>
</feature>
<evidence type="ECO:0000313" key="6">
    <source>
        <dbReference type="EMBL" id="GLK76304.1"/>
    </source>
</evidence>
<keyword evidence="1 4" id="KW-0812">Transmembrane</keyword>
<dbReference type="InterPro" id="IPR036259">
    <property type="entry name" value="MFS_trans_sf"/>
</dbReference>
<dbReference type="PROSITE" id="PS50850">
    <property type="entry name" value="MFS"/>
    <property type="match status" value="1"/>
</dbReference>
<dbReference type="InterPro" id="IPR011701">
    <property type="entry name" value="MFS"/>
</dbReference>
<dbReference type="EMBL" id="BSFK01000007">
    <property type="protein sequence ID" value="GLK76304.1"/>
    <property type="molecule type" value="Genomic_DNA"/>
</dbReference>
<feature type="transmembrane region" description="Helical" evidence="4">
    <location>
        <begin position="224"/>
        <end position="245"/>
    </location>
</feature>
<comment type="caution">
    <text evidence="6">The sequence shown here is derived from an EMBL/GenBank/DDBJ whole genome shotgun (WGS) entry which is preliminary data.</text>
</comment>
<feature type="transmembrane region" description="Helical" evidence="4">
    <location>
        <begin position="49"/>
        <end position="73"/>
    </location>
</feature>
<keyword evidence="7" id="KW-1185">Reference proteome</keyword>
<dbReference type="PANTHER" id="PTHR42910">
    <property type="entry name" value="TRANSPORTER SCO4007-RELATED"/>
    <property type="match status" value="1"/>
</dbReference>
<dbReference type="GO" id="GO:0022857">
    <property type="term" value="F:transmembrane transporter activity"/>
    <property type="evidence" value="ECO:0007669"/>
    <property type="project" value="InterPro"/>
</dbReference>
<dbReference type="InterPro" id="IPR020846">
    <property type="entry name" value="MFS_dom"/>
</dbReference>
<keyword evidence="3 4" id="KW-0472">Membrane</keyword>
<evidence type="ECO:0000256" key="4">
    <source>
        <dbReference type="SAM" id="Phobius"/>
    </source>
</evidence>
<evidence type="ECO:0000256" key="1">
    <source>
        <dbReference type="ARBA" id="ARBA00022692"/>
    </source>
</evidence>
<dbReference type="Proteomes" id="UP001143364">
    <property type="component" value="Unassembled WGS sequence"/>
</dbReference>
<feature type="transmembrane region" description="Helical" evidence="4">
    <location>
        <begin position="19"/>
        <end position="37"/>
    </location>
</feature>
<dbReference type="Gene3D" id="1.20.1250.20">
    <property type="entry name" value="MFS general substrate transporter like domains"/>
    <property type="match status" value="1"/>
</dbReference>
<feature type="transmembrane region" description="Helical" evidence="4">
    <location>
        <begin position="282"/>
        <end position="299"/>
    </location>
</feature>
<feature type="transmembrane region" description="Helical" evidence="4">
    <location>
        <begin position="371"/>
        <end position="392"/>
    </location>
</feature>
<feature type="transmembrane region" description="Helical" evidence="4">
    <location>
        <begin position="346"/>
        <end position="365"/>
    </location>
</feature>
<evidence type="ECO:0000256" key="3">
    <source>
        <dbReference type="ARBA" id="ARBA00023136"/>
    </source>
</evidence>
<dbReference type="PANTHER" id="PTHR42910:SF1">
    <property type="entry name" value="MAJOR FACILITATOR SUPERFAMILY (MFS) PROFILE DOMAIN-CONTAINING PROTEIN"/>
    <property type="match status" value="1"/>
</dbReference>
<evidence type="ECO:0000259" key="5">
    <source>
        <dbReference type="PROSITE" id="PS50850"/>
    </source>
</evidence>
<evidence type="ECO:0000256" key="2">
    <source>
        <dbReference type="ARBA" id="ARBA00022989"/>
    </source>
</evidence>
<protein>
    <submittedName>
        <fullName evidence="6">MFS transporter</fullName>
    </submittedName>
</protein>
<evidence type="ECO:0000313" key="7">
    <source>
        <dbReference type="Proteomes" id="UP001143364"/>
    </source>
</evidence>
<reference evidence="6" key="1">
    <citation type="journal article" date="2014" name="Int. J. Syst. Evol. Microbiol.">
        <title>Complete genome sequence of Corynebacterium casei LMG S-19264T (=DSM 44701T), isolated from a smear-ripened cheese.</title>
        <authorList>
            <consortium name="US DOE Joint Genome Institute (JGI-PGF)"/>
            <person name="Walter F."/>
            <person name="Albersmeier A."/>
            <person name="Kalinowski J."/>
            <person name="Ruckert C."/>
        </authorList>
    </citation>
    <scope>NUCLEOTIDE SEQUENCE</scope>
    <source>
        <strain evidence="6">VKM B-2555</strain>
    </source>
</reference>
<gene>
    <name evidence="6" type="ORF">GCM10008171_15580</name>
</gene>
<feature type="transmembrane region" description="Helical" evidence="4">
    <location>
        <begin position="251"/>
        <end position="270"/>
    </location>
</feature>
<name>A0A9W6JHS4_9HYPH</name>
<feature type="transmembrane region" description="Helical" evidence="4">
    <location>
        <begin position="305"/>
        <end position="325"/>
    </location>
</feature>
<organism evidence="6 7">
    <name type="scientific">Methylopila jiangsuensis</name>
    <dbReference type="NCBI Taxonomy" id="586230"/>
    <lineage>
        <taxon>Bacteria</taxon>
        <taxon>Pseudomonadati</taxon>
        <taxon>Pseudomonadota</taxon>
        <taxon>Alphaproteobacteria</taxon>
        <taxon>Hyphomicrobiales</taxon>
        <taxon>Methylopilaceae</taxon>
        <taxon>Methylopila</taxon>
    </lineage>
</organism>
<dbReference type="AlphaFoldDB" id="A0A9W6JHS4"/>
<proteinExistence type="predicted"/>
<keyword evidence="2 4" id="KW-1133">Transmembrane helix</keyword>
<feature type="transmembrane region" description="Helical" evidence="4">
    <location>
        <begin position="109"/>
        <end position="130"/>
    </location>
</feature>
<feature type="transmembrane region" description="Helical" evidence="4">
    <location>
        <begin position="142"/>
        <end position="161"/>
    </location>
</feature>
<dbReference type="CDD" id="cd17324">
    <property type="entry name" value="MFS_NepI_like"/>
    <property type="match status" value="1"/>
</dbReference>
<sequence length="398" mass="40481">MSEIPATPTAPSTEVDGRLVFMAAVACGVIVANLYYAQPLVDLIARDLALSPVAASSVVSLTQIGYGVGLILLAPLVDLVEARRLIAITLAAAVLTLAAAALAPSAALFFLAAFAIGVTSTAAQMLLPVVGGAAPAAVRGRVVGTVMSGLLFGILLSRPVASVLADYAGWRAVFGLSALLMALLAPVVFAMLPKRSATGGLGYGAFIASMGTLLKRHRVLRRRAAYQAAMFATFSLFWTAVPMRLAEGYGWSHSLIGLFALAGAAGALVAPWAGRLADSGRTYAGTLAALAMSSASFAVAGFDGWFGGVAALLFGAVVVDMGVQINMILGQRAIYGLDEAARGRINGLYVAILFFGGAAGSAMVSPLMQTFGWPGVAAAGTLLPLVALAFAAGDDGRD</sequence>
<dbReference type="RefSeq" id="WP_271204251.1">
    <property type="nucleotide sequence ID" value="NZ_BSFK01000007.1"/>
</dbReference>
<feature type="transmembrane region" description="Helical" evidence="4">
    <location>
        <begin position="85"/>
        <end position="103"/>
    </location>
</feature>
<reference evidence="6" key="2">
    <citation type="submission" date="2023-01" db="EMBL/GenBank/DDBJ databases">
        <authorList>
            <person name="Sun Q."/>
            <person name="Evtushenko L."/>
        </authorList>
    </citation>
    <scope>NUCLEOTIDE SEQUENCE</scope>
    <source>
        <strain evidence="6">VKM B-2555</strain>
    </source>
</reference>
<dbReference type="SUPFAM" id="SSF103473">
    <property type="entry name" value="MFS general substrate transporter"/>
    <property type="match status" value="1"/>
</dbReference>